<organism evidence="2 3">
    <name type="scientific">Elaeophora elaphi</name>
    <dbReference type="NCBI Taxonomy" id="1147741"/>
    <lineage>
        <taxon>Eukaryota</taxon>
        <taxon>Metazoa</taxon>
        <taxon>Ecdysozoa</taxon>
        <taxon>Nematoda</taxon>
        <taxon>Chromadorea</taxon>
        <taxon>Rhabditida</taxon>
        <taxon>Spirurina</taxon>
        <taxon>Spiruromorpha</taxon>
        <taxon>Filarioidea</taxon>
        <taxon>Onchocercidae</taxon>
        <taxon>Elaeophora</taxon>
    </lineage>
</organism>
<name>A0A0R3RX10_9BILA</name>
<keyword evidence="1" id="KW-0812">Transmembrane</keyword>
<reference evidence="3" key="1">
    <citation type="submission" date="2017-02" db="UniProtKB">
        <authorList>
            <consortium name="WormBaseParasite"/>
        </authorList>
    </citation>
    <scope>IDENTIFICATION</scope>
</reference>
<dbReference type="Proteomes" id="UP000050640">
    <property type="component" value="Unplaced"/>
</dbReference>
<dbReference type="STRING" id="1147741.A0A0R3RX10"/>
<evidence type="ECO:0000313" key="2">
    <source>
        <dbReference type="Proteomes" id="UP000050640"/>
    </source>
</evidence>
<keyword evidence="2" id="KW-1185">Reference proteome</keyword>
<accession>A0A0R3RX10</accession>
<feature type="transmembrane region" description="Helical" evidence="1">
    <location>
        <begin position="26"/>
        <end position="47"/>
    </location>
</feature>
<protein>
    <submittedName>
        <fullName evidence="3">Transmembrane protein</fullName>
    </submittedName>
</protein>
<dbReference type="WBParaSite" id="EEL_0000673801-mRNA-1">
    <property type="protein sequence ID" value="EEL_0000673801-mRNA-1"/>
    <property type="gene ID" value="EEL_0000673801"/>
</dbReference>
<dbReference type="AlphaFoldDB" id="A0A0R3RX10"/>
<evidence type="ECO:0000313" key="3">
    <source>
        <dbReference type="WBParaSite" id="EEL_0000673801-mRNA-1"/>
    </source>
</evidence>
<keyword evidence="1" id="KW-0472">Membrane</keyword>
<evidence type="ECO:0000256" key="1">
    <source>
        <dbReference type="SAM" id="Phobius"/>
    </source>
</evidence>
<proteinExistence type="predicted"/>
<keyword evidence="1" id="KW-1133">Transmembrane helix</keyword>
<sequence length="165" mass="18725">MCGNKGIRCEIYFIVIALRAFHYEQIFFVLSLVVSVFLSISSFQTRLTHVVLVVFFIGGNTARFGNYNIYNISGLHTVSAALFLMNRLSSTYYATSFQSSVTKVLRDFSWVAKLVGDCDTAVEHLQPIVVLTLHFIEGATETYEFTEEELKHFIGDLKGIQQKFN</sequence>